<dbReference type="OrthoDB" id="2382414at2"/>
<gene>
    <name evidence="1" type="ORF">D5F11_008195</name>
</gene>
<comment type="caution">
    <text evidence="1">The sequence shown here is derived from an EMBL/GenBank/DDBJ whole genome shotgun (WGS) entry which is preliminary data.</text>
</comment>
<reference evidence="1 2" key="1">
    <citation type="submission" date="2018-12" db="EMBL/GenBank/DDBJ databases">
        <authorList>
            <person name="Sun L."/>
            <person name="Chen Z."/>
        </authorList>
    </citation>
    <scope>NUCLEOTIDE SEQUENCE [LARGE SCALE GENOMIC DNA]</scope>
    <source>
        <strain evidence="1 2">LMG 29736</strain>
    </source>
</reference>
<sequence length="49" mass="5790">MSLKEKVDNEKLKVIEELLNNLRFGELQITVHEGKIVQINRIEKKRFPA</sequence>
<dbReference type="EMBL" id="QYTW02000006">
    <property type="protein sequence ID" value="RST60205.1"/>
    <property type="molecule type" value="Genomic_DNA"/>
</dbReference>
<dbReference type="InterPro" id="IPR018743">
    <property type="entry name" value="DUF2292"/>
</dbReference>
<dbReference type="AlphaFoldDB" id="A0A429X9T7"/>
<proteinExistence type="predicted"/>
<accession>A0A429X9T7</accession>
<dbReference type="Pfam" id="PF10055">
    <property type="entry name" value="DUF2292"/>
    <property type="match status" value="1"/>
</dbReference>
<dbReference type="Proteomes" id="UP000287296">
    <property type="component" value="Unassembled WGS sequence"/>
</dbReference>
<protein>
    <submittedName>
        <fullName evidence="1">DUF2292 domain-containing protein</fullName>
    </submittedName>
</protein>
<name>A0A429X9T7_SIMTE</name>
<organism evidence="1 2">
    <name type="scientific">Siminovitchia terrae</name>
    <name type="common">Bacillus terrae</name>
    <dbReference type="NCBI Taxonomy" id="1914933"/>
    <lineage>
        <taxon>Bacteria</taxon>
        <taxon>Bacillati</taxon>
        <taxon>Bacillota</taxon>
        <taxon>Bacilli</taxon>
        <taxon>Bacillales</taxon>
        <taxon>Bacillaceae</taxon>
        <taxon>Siminovitchia</taxon>
    </lineage>
</organism>
<evidence type="ECO:0000313" key="1">
    <source>
        <dbReference type="EMBL" id="RST60205.1"/>
    </source>
</evidence>
<evidence type="ECO:0000313" key="2">
    <source>
        <dbReference type="Proteomes" id="UP000287296"/>
    </source>
</evidence>